<evidence type="ECO:0000313" key="3">
    <source>
        <dbReference type="Proteomes" id="UP000247551"/>
    </source>
</evidence>
<proteinExistence type="predicted"/>
<keyword evidence="3" id="KW-1185">Reference proteome</keyword>
<name>A0A318UR26_9GAMM</name>
<dbReference type="EMBL" id="QKLW01000010">
    <property type="protein sequence ID" value="PYF78976.1"/>
    <property type="molecule type" value="Genomic_DNA"/>
</dbReference>
<feature type="chain" id="PRO_5016383173" description="Oxidoreductase molybdopterin-binding domain-containing protein" evidence="1">
    <location>
        <begin position="22"/>
        <end position="169"/>
    </location>
</feature>
<evidence type="ECO:0000313" key="2">
    <source>
        <dbReference type="EMBL" id="PYF78976.1"/>
    </source>
</evidence>
<evidence type="ECO:0008006" key="4">
    <source>
        <dbReference type="Google" id="ProtNLM"/>
    </source>
</evidence>
<sequence length="169" mass="18884">MRLLSFIFLVSGFSLASYAIADNIPSSPQGRIVLTVSGTAIAEDQVGFDMAMLDALPQYTVTTHTPWTQGPHTYRGFSAVDLLNYLGSNGNLLQVTALNQYMTEIPISDFIDKGAIFATRQDERLINVRSLGPIMVIYPFDEHEELRSEEIYGRSIWQISHIKSILLVQ</sequence>
<dbReference type="AlphaFoldDB" id="A0A318UR26"/>
<dbReference type="Proteomes" id="UP000247551">
    <property type="component" value="Unassembled WGS sequence"/>
</dbReference>
<dbReference type="SUPFAM" id="SSF56524">
    <property type="entry name" value="Oxidoreductase molybdopterin-binding domain"/>
    <property type="match status" value="1"/>
</dbReference>
<dbReference type="RefSeq" id="WP_110577114.1">
    <property type="nucleotide sequence ID" value="NZ_QKLW01000010.1"/>
</dbReference>
<feature type="signal peptide" evidence="1">
    <location>
        <begin position="1"/>
        <end position="21"/>
    </location>
</feature>
<organism evidence="2 3">
    <name type="scientific">Marinomonas alcarazii</name>
    <dbReference type="NCBI Taxonomy" id="491949"/>
    <lineage>
        <taxon>Bacteria</taxon>
        <taxon>Pseudomonadati</taxon>
        <taxon>Pseudomonadota</taxon>
        <taxon>Gammaproteobacteria</taxon>
        <taxon>Oceanospirillales</taxon>
        <taxon>Oceanospirillaceae</taxon>
        <taxon>Marinomonas</taxon>
    </lineage>
</organism>
<accession>A0A318UR26</accession>
<reference evidence="2 3" key="1">
    <citation type="submission" date="2018-06" db="EMBL/GenBank/DDBJ databases">
        <title>Genomic Encyclopedia of Type Strains, Phase III (KMG-III): the genomes of soil and plant-associated and newly described type strains.</title>
        <authorList>
            <person name="Whitman W."/>
        </authorList>
    </citation>
    <scope>NUCLEOTIDE SEQUENCE [LARGE SCALE GENOMIC DNA]</scope>
    <source>
        <strain evidence="2 3">CECT 7730</strain>
    </source>
</reference>
<gene>
    <name evidence="2" type="ORF">DFP75_110107</name>
</gene>
<keyword evidence="1" id="KW-0732">Signal</keyword>
<dbReference type="InterPro" id="IPR036374">
    <property type="entry name" value="OxRdtase_Mopterin-bd_sf"/>
</dbReference>
<protein>
    <recommendedName>
        <fullName evidence="4">Oxidoreductase molybdopterin-binding domain-containing protein</fullName>
    </recommendedName>
</protein>
<evidence type="ECO:0000256" key="1">
    <source>
        <dbReference type="SAM" id="SignalP"/>
    </source>
</evidence>
<comment type="caution">
    <text evidence="2">The sequence shown here is derived from an EMBL/GenBank/DDBJ whole genome shotgun (WGS) entry which is preliminary data.</text>
</comment>